<evidence type="ECO:0000256" key="1">
    <source>
        <dbReference type="ARBA" id="ARBA00004496"/>
    </source>
</evidence>
<dbReference type="EMBL" id="MFBJ01000056">
    <property type="protein sequence ID" value="OGD95428.1"/>
    <property type="molecule type" value="Genomic_DNA"/>
</dbReference>
<evidence type="ECO:0000256" key="11">
    <source>
        <dbReference type="PIRSR" id="PIRSR039102-1"/>
    </source>
</evidence>
<feature type="active site" evidence="11">
    <location>
        <position position="312"/>
    </location>
</feature>
<dbReference type="GO" id="GO:0005737">
    <property type="term" value="C:cytoplasm"/>
    <property type="evidence" value="ECO:0007669"/>
    <property type="project" value="UniProtKB-SubCell"/>
</dbReference>
<keyword evidence="12" id="KW-0479">Metal-binding</keyword>
<dbReference type="NCBIfam" id="NF002378">
    <property type="entry name" value="PRK01372.1"/>
    <property type="match status" value="1"/>
</dbReference>
<feature type="active site" evidence="11">
    <location>
        <position position="179"/>
    </location>
</feature>
<keyword evidence="4 10" id="KW-0436">Ligase</keyword>
<keyword evidence="12" id="KW-0464">Manganese</keyword>
<reference evidence="15 16" key="1">
    <citation type="journal article" date="2016" name="Nat. Commun.">
        <title>Thousands of microbial genomes shed light on interconnected biogeochemical processes in an aquifer system.</title>
        <authorList>
            <person name="Anantharaman K."/>
            <person name="Brown C.T."/>
            <person name="Hug L.A."/>
            <person name="Sharon I."/>
            <person name="Castelle C.J."/>
            <person name="Probst A.J."/>
            <person name="Thomas B.C."/>
            <person name="Singh A."/>
            <person name="Wilkins M.J."/>
            <person name="Karaoz U."/>
            <person name="Brodie E.L."/>
            <person name="Williams K.H."/>
            <person name="Hubbard S.S."/>
            <person name="Banfield J.F."/>
        </authorList>
    </citation>
    <scope>NUCLEOTIDE SEQUENCE [LARGE SCALE GENOMIC DNA]</scope>
</reference>
<dbReference type="InterPro" id="IPR013815">
    <property type="entry name" value="ATP_grasp_subdomain_1"/>
</dbReference>
<dbReference type="NCBIfam" id="NF002528">
    <property type="entry name" value="PRK01966.1-4"/>
    <property type="match status" value="1"/>
</dbReference>
<gene>
    <name evidence="10" type="primary">ddl</name>
    <name evidence="15" type="ORF">A3F02_01550</name>
</gene>
<dbReference type="Pfam" id="PF07478">
    <property type="entry name" value="Dala_Dala_lig_C"/>
    <property type="match status" value="1"/>
</dbReference>
<feature type="active site" evidence="11">
    <location>
        <position position="17"/>
    </location>
</feature>
<dbReference type="GO" id="GO:0008360">
    <property type="term" value="P:regulation of cell shape"/>
    <property type="evidence" value="ECO:0007669"/>
    <property type="project" value="UniProtKB-KW"/>
</dbReference>
<evidence type="ECO:0000256" key="3">
    <source>
        <dbReference type="ARBA" id="ARBA00022490"/>
    </source>
</evidence>
<dbReference type="PROSITE" id="PS50975">
    <property type="entry name" value="ATP_GRASP"/>
    <property type="match status" value="1"/>
</dbReference>
<keyword evidence="12" id="KW-0460">Magnesium</keyword>
<evidence type="ECO:0000256" key="4">
    <source>
        <dbReference type="ARBA" id="ARBA00022598"/>
    </source>
</evidence>
<dbReference type="AlphaFoldDB" id="A0A1F5GU98"/>
<evidence type="ECO:0000313" key="16">
    <source>
        <dbReference type="Proteomes" id="UP000176666"/>
    </source>
</evidence>
<feature type="binding site" evidence="12">
    <location>
        <position position="301"/>
    </location>
    <ligand>
        <name>Mg(2+)</name>
        <dbReference type="ChEBI" id="CHEBI:18420"/>
        <label>1</label>
    </ligand>
</feature>
<keyword evidence="6 13" id="KW-0067">ATP-binding</keyword>
<dbReference type="GO" id="GO:0008716">
    <property type="term" value="F:D-alanine-D-alanine ligase activity"/>
    <property type="evidence" value="ECO:0007669"/>
    <property type="project" value="UniProtKB-UniRule"/>
</dbReference>
<feature type="domain" description="ATP-grasp" evidence="14">
    <location>
        <begin position="139"/>
        <end position="334"/>
    </location>
</feature>
<keyword evidence="8 10" id="KW-0573">Peptidoglycan synthesis</keyword>
<dbReference type="InterPro" id="IPR011127">
    <property type="entry name" value="Dala_Dala_lig_N"/>
</dbReference>
<evidence type="ECO:0000256" key="2">
    <source>
        <dbReference type="ARBA" id="ARBA00010871"/>
    </source>
</evidence>
<feature type="binding site" evidence="12">
    <location>
        <position position="303"/>
    </location>
    <ligand>
        <name>Mg(2+)</name>
        <dbReference type="ChEBI" id="CHEBI:18420"/>
        <label>2</label>
    </ligand>
</feature>
<dbReference type="PROSITE" id="PS00843">
    <property type="entry name" value="DALA_DALA_LIGASE_1"/>
    <property type="match status" value="1"/>
</dbReference>
<evidence type="ECO:0000256" key="6">
    <source>
        <dbReference type="ARBA" id="ARBA00022840"/>
    </source>
</evidence>
<organism evidence="15 16">
    <name type="scientific">Candidatus Curtissbacteria bacterium RIFCSPHIGHO2_12_FULL_38_9b</name>
    <dbReference type="NCBI Taxonomy" id="1797720"/>
    <lineage>
        <taxon>Bacteria</taxon>
        <taxon>Candidatus Curtissiibacteriota</taxon>
    </lineage>
</organism>
<feature type="binding site" evidence="12">
    <location>
        <position position="289"/>
    </location>
    <ligand>
        <name>Mg(2+)</name>
        <dbReference type="ChEBI" id="CHEBI:18420"/>
        <label>1</label>
    </ligand>
</feature>
<dbReference type="Proteomes" id="UP000176666">
    <property type="component" value="Unassembled WGS sequence"/>
</dbReference>
<dbReference type="Gene3D" id="3.40.50.20">
    <property type="match status" value="1"/>
</dbReference>
<keyword evidence="5 13" id="KW-0547">Nucleotide-binding</keyword>
<dbReference type="Pfam" id="PF01820">
    <property type="entry name" value="Dala_Dala_lig_N"/>
    <property type="match status" value="1"/>
</dbReference>
<dbReference type="GO" id="GO:0071555">
    <property type="term" value="P:cell wall organization"/>
    <property type="evidence" value="ECO:0007669"/>
    <property type="project" value="UniProtKB-KW"/>
</dbReference>
<proteinExistence type="inferred from homology"/>
<dbReference type="InterPro" id="IPR005905">
    <property type="entry name" value="D_ala_D_ala"/>
</dbReference>
<evidence type="ECO:0000259" key="14">
    <source>
        <dbReference type="PROSITE" id="PS50975"/>
    </source>
</evidence>
<dbReference type="InterPro" id="IPR000291">
    <property type="entry name" value="D-Ala_lig_Van_CS"/>
</dbReference>
<evidence type="ECO:0000256" key="10">
    <source>
        <dbReference type="HAMAP-Rule" id="MF_00047"/>
    </source>
</evidence>
<feature type="binding site" evidence="12">
    <location>
        <position position="301"/>
    </location>
    <ligand>
        <name>Mg(2+)</name>
        <dbReference type="ChEBI" id="CHEBI:18420"/>
        <label>2</label>
    </ligand>
</feature>
<dbReference type="GO" id="GO:0009252">
    <property type="term" value="P:peptidoglycan biosynthetic process"/>
    <property type="evidence" value="ECO:0007669"/>
    <property type="project" value="UniProtKB-UniRule"/>
</dbReference>
<evidence type="ECO:0000256" key="5">
    <source>
        <dbReference type="ARBA" id="ARBA00022741"/>
    </source>
</evidence>
<comment type="cofactor">
    <cofactor evidence="12">
        <name>Mg(2+)</name>
        <dbReference type="ChEBI" id="CHEBI:18420"/>
    </cofactor>
    <cofactor evidence="12">
        <name>Mn(2+)</name>
        <dbReference type="ChEBI" id="CHEBI:29035"/>
    </cofactor>
    <text evidence="12">Binds 2 magnesium or manganese ions per subunit.</text>
</comment>
<dbReference type="InterPro" id="IPR016185">
    <property type="entry name" value="PreATP-grasp_dom_sf"/>
</dbReference>
<dbReference type="HAMAP" id="MF_00047">
    <property type="entry name" value="Dala_Dala_lig"/>
    <property type="match status" value="1"/>
</dbReference>
<dbReference type="SUPFAM" id="SSF52440">
    <property type="entry name" value="PreATP-grasp domain"/>
    <property type="match status" value="1"/>
</dbReference>
<dbReference type="PIRSF" id="PIRSF039102">
    <property type="entry name" value="Ddl/VanB"/>
    <property type="match status" value="1"/>
</dbReference>
<evidence type="ECO:0000313" key="15">
    <source>
        <dbReference type="EMBL" id="OGD95428.1"/>
    </source>
</evidence>
<dbReference type="Gene3D" id="3.30.1490.20">
    <property type="entry name" value="ATP-grasp fold, A domain"/>
    <property type="match status" value="1"/>
</dbReference>
<comment type="similarity">
    <text evidence="2 10">Belongs to the D-alanine--D-alanine ligase family.</text>
</comment>
<dbReference type="EC" id="6.3.2.4" evidence="10"/>
<dbReference type="SUPFAM" id="SSF56059">
    <property type="entry name" value="Glutathione synthetase ATP-binding domain-like"/>
    <property type="match status" value="1"/>
</dbReference>
<dbReference type="InterPro" id="IPR011095">
    <property type="entry name" value="Dala_Dala_lig_C"/>
</dbReference>
<dbReference type="InterPro" id="IPR011761">
    <property type="entry name" value="ATP-grasp"/>
</dbReference>
<sequence length="338" mass="37159">MKKKLRVAVLMGGKSPEHDISLISGKEVVRNLNPQKYDVLPIVVSRDGVNWQIGDRKQFLLDSPASAKLQAPDFITQSLDRSDHASIIRNNKIDVVFIAMHGPNGEDGTVQGFLELLGIPYTGSGVLASALGMDKLYSRKLFIQVGLNVPRYEVAKRGKVVKEMKLGWPVFVKPHNQGSSVGASIAKNSQEFKKALKIAWRYAPLALIEEYITGTEVTCPILGNENPQALPLVEIVPKKAFFDWQAKYNEDLSCEIVPARISKSQAKKAQEAALAAYKTLGCRGFGRVDMIIKGDKVYVLEVNTIPGLTPVSLFPKSAQAVDISYSRLLDKIIMLTAP</sequence>
<evidence type="ECO:0000256" key="9">
    <source>
        <dbReference type="ARBA" id="ARBA00023316"/>
    </source>
</evidence>
<dbReference type="PANTHER" id="PTHR23132:SF23">
    <property type="entry name" value="D-ALANINE--D-ALANINE LIGASE B"/>
    <property type="match status" value="1"/>
</dbReference>
<evidence type="ECO:0000256" key="12">
    <source>
        <dbReference type="PIRSR" id="PIRSR039102-3"/>
    </source>
</evidence>
<keyword evidence="3 10" id="KW-0963">Cytoplasm</keyword>
<name>A0A1F5GU98_9BACT</name>
<accession>A0A1F5GU98</accession>
<evidence type="ECO:0000256" key="7">
    <source>
        <dbReference type="ARBA" id="ARBA00022960"/>
    </source>
</evidence>
<comment type="subcellular location">
    <subcellularLocation>
        <location evidence="1 10">Cytoplasm</location>
    </subcellularLocation>
</comment>
<comment type="catalytic activity">
    <reaction evidence="10">
        <text>2 D-alanine + ATP = D-alanyl-D-alanine + ADP + phosphate + H(+)</text>
        <dbReference type="Rhea" id="RHEA:11224"/>
        <dbReference type="ChEBI" id="CHEBI:15378"/>
        <dbReference type="ChEBI" id="CHEBI:30616"/>
        <dbReference type="ChEBI" id="CHEBI:43474"/>
        <dbReference type="ChEBI" id="CHEBI:57416"/>
        <dbReference type="ChEBI" id="CHEBI:57822"/>
        <dbReference type="ChEBI" id="CHEBI:456216"/>
        <dbReference type="EC" id="6.3.2.4"/>
    </reaction>
</comment>
<keyword evidence="7 10" id="KW-0133">Cell shape</keyword>
<evidence type="ECO:0000256" key="8">
    <source>
        <dbReference type="ARBA" id="ARBA00022984"/>
    </source>
</evidence>
<dbReference type="NCBIfam" id="TIGR01205">
    <property type="entry name" value="D_ala_D_alaTIGR"/>
    <property type="match status" value="1"/>
</dbReference>
<dbReference type="Gene3D" id="3.30.470.20">
    <property type="entry name" value="ATP-grasp fold, B domain"/>
    <property type="match status" value="1"/>
</dbReference>
<dbReference type="UniPathway" id="UPA00219"/>
<comment type="function">
    <text evidence="10">Cell wall formation.</text>
</comment>
<dbReference type="GO" id="GO:0046872">
    <property type="term" value="F:metal ion binding"/>
    <property type="evidence" value="ECO:0007669"/>
    <property type="project" value="UniProtKB-KW"/>
</dbReference>
<dbReference type="GO" id="GO:0005524">
    <property type="term" value="F:ATP binding"/>
    <property type="evidence" value="ECO:0007669"/>
    <property type="project" value="UniProtKB-UniRule"/>
</dbReference>
<evidence type="ECO:0000256" key="13">
    <source>
        <dbReference type="PROSITE-ProRule" id="PRU00409"/>
    </source>
</evidence>
<keyword evidence="9 10" id="KW-0961">Cell wall biogenesis/degradation</keyword>
<protein>
    <recommendedName>
        <fullName evidence="10">D-alanine--D-alanine ligase</fullName>
        <ecNumber evidence="10">6.3.2.4</ecNumber>
    </recommendedName>
    <alternativeName>
        <fullName evidence="10">D-Ala-D-Ala ligase</fullName>
    </alternativeName>
    <alternativeName>
        <fullName evidence="10">D-alanylalanine synthetase</fullName>
    </alternativeName>
</protein>
<dbReference type="PANTHER" id="PTHR23132">
    <property type="entry name" value="D-ALANINE--D-ALANINE LIGASE"/>
    <property type="match status" value="1"/>
</dbReference>
<comment type="pathway">
    <text evidence="10">Cell wall biogenesis; peptidoglycan biosynthesis.</text>
</comment>
<dbReference type="PROSITE" id="PS00844">
    <property type="entry name" value="DALA_DALA_LIGASE_2"/>
    <property type="match status" value="1"/>
</dbReference>
<comment type="caution">
    <text evidence="15">The sequence shown here is derived from an EMBL/GenBank/DDBJ whole genome shotgun (WGS) entry which is preliminary data.</text>
</comment>